<accession>A0ABR6ECV6</accession>
<gene>
    <name evidence="2" type="ORF">GL263_05455</name>
</gene>
<reference evidence="3" key="1">
    <citation type="journal article" date="2020" name="Syst. Appl. Microbiol.">
        <title>Streptomyces alkaliterrae sp. nov., isolated from an alkaline soil, and emended descriptions of Streptomyces alkaliphilus, Streptomyces calidiresistens and Streptomyces durbertensis.</title>
        <authorList>
            <person name="Swiecimska M."/>
            <person name="Golinska P."/>
            <person name="Nouioui I."/>
            <person name="Wypij M."/>
            <person name="Rai M."/>
            <person name="Sangal V."/>
            <person name="Goodfellow M."/>
        </authorList>
    </citation>
    <scope>NUCLEOTIDE SEQUENCE [LARGE SCALE GENOMIC DNA]</scope>
    <source>
        <strain evidence="3">DSM 104538</strain>
    </source>
</reference>
<protein>
    <submittedName>
        <fullName evidence="2">NAD(P)-dependent oxidoreductase</fullName>
    </submittedName>
</protein>
<dbReference type="InterPro" id="IPR050177">
    <property type="entry name" value="Lipid_A_modif_metabolic_enz"/>
</dbReference>
<dbReference type="PANTHER" id="PTHR43245">
    <property type="entry name" value="BIFUNCTIONAL POLYMYXIN RESISTANCE PROTEIN ARNA"/>
    <property type="match status" value="1"/>
</dbReference>
<sequence length="331" mass="33762">MEPDTGHPPASGPRAPGGVLVLGGSGFVGRHVCAAFAARGHRVLSVSRRPGPDGAVRTVALDLSRPGGLPELLAAERPSHVVNCVGSIWGRSDAEMSAACLLPTERLLAALAEAGTPRPGLVHLGSVMEYGPVPTGGTAGGTARPTTAYGRAKLAATEAVLRADPEAVVLRVANVSGPGTPPVSLLGRVAAQLAGHLGGGPGAPPRRRPARVTLTPLAAHRDYVDARDVADAVVAAAVAEPGAVAGRVLDLGRGVAVPVRELVELLIEVSGVPAELVETAPPPAGGAPGPALDWLRVDPRPARDALGWHPRRSLKESLVDFWAEHRAHAAR</sequence>
<evidence type="ECO:0000259" key="1">
    <source>
        <dbReference type="Pfam" id="PF01370"/>
    </source>
</evidence>
<dbReference type="Pfam" id="PF01370">
    <property type="entry name" value="Epimerase"/>
    <property type="match status" value="1"/>
</dbReference>
<dbReference type="SUPFAM" id="SSF51735">
    <property type="entry name" value="NAD(P)-binding Rossmann-fold domains"/>
    <property type="match status" value="1"/>
</dbReference>
<dbReference type="Proteomes" id="UP000766698">
    <property type="component" value="Unassembled WGS sequence"/>
</dbReference>
<evidence type="ECO:0000313" key="3">
    <source>
        <dbReference type="Proteomes" id="UP000766698"/>
    </source>
</evidence>
<dbReference type="InterPro" id="IPR001509">
    <property type="entry name" value="Epimerase_deHydtase"/>
</dbReference>
<dbReference type="Gene3D" id="3.40.50.720">
    <property type="entry name" value="NAD(P)-binding Rossmann-like Domain"/>
    <property type="match status" value="1"/>
</dbReference>
<evidence type="ECO:0000313" key="2">
    <source>
        <dbReference type="EMBL" id="MBB1243013.1"/>
    </source>
</evidence>
<keyword evidence="3" id="KW-1185">Reference proteome</keyword>
<organism evidence="2 3">
    <name type="scientific">Streptomyces durbertensis</name>
    <dbReference type="NCBI Taxonomy" id="2448886"/>
    <lineage>
        <taxon>Bacteria</taxon>
        <taxon>Bacillati</taxon>
        <taxon>Actinomycetota</taxon>
        <taxon>Actinomycetes</taxon>
        <taxon>Kitasatosporales</taxon>
        <taxon>Streptomycetaceae</taxon>
        <taxon>Streptomyces</taxon>
    </lineage>
</organism>
<dbReference type="EMBL" id="WMLF01000047">
    <property type="protein sequence ID" value="MBB1243013.1"/>
    <property type="molecule type" value="Genomic_DNA"/>
</dbReference>
<name>A0ABR6ECV6_9ACTN</name>
<dbReference type="PANTHER" id="PTHR43245:SF13">
    <property type="entry name" value="UDP-D-APIOSE_UDP-D-XYLOSE SYNTHASE 2"/>
    <property type="match status" value="1"/>
</dbReference>
<proteinExistence type="predicted"/>
<dbReference type="RefSeq" id="WP_182854418.1">
    <property type="nucleotide sequence ID" value="NZ_WMLF01000047.1"/>
</dbReference>
<feature type="domain" description="NAD-dependent epimerase/dehydratase" evidence="1">
    <location>
        <begin position="19"/>
        <end position="243"/>
    </location>
</feature>
<comment type="caution">
    <text evidence="2">The sequence shown here is derived from an EMBL/GenBank/DDBJ whole genome shotgun (WGS) entry which is preliminary data.</text>
</comment>
<dbReference type="InterPro" id="IPR036291">
    <property type="entry name" value="NAD(P)-bd_dom_sf"/>
</dbReference>